<dbReference type="PROSITE" id="PS50928">
    <property type="entry name" value="ABC_TM1"/>
    <property type="match status" value="1"/>
</dbReference>
<dbReference type="OrthoDB" id="9795403at2"/>
<dbReference type="CDD" id="cd06261">
    <property type="entry name" value="TM_PBP2"/>
    <property type="match status" value="1"/>
</dbReference>
<feature type="transmembrane region" description="Helical" evidence="10">
    <location>
        <begin position="20"/>
        <end position="39"/>
    </location>
</feature>
<dbReference type="GO" id="GO:0005886">
    <property type="term" value="C:plasma membrane"/>
    <property type="evidence" value="ECO:0007669"/>
    <property type="project" value="UniProtKB-SubCell"/>
</dbReference>
<evidence type="ECO:0000256" key="1">
    <source>
        <dbReference type="ARBA" id="ARBA00004141"/>
    </source>
</evidence>
<keyword evidence="8 10" id="KW-0472">Membrane</keyword>
<evidence type="ECO:0000256" key="6">
    <source>
        <dbReference type="ARBA" id="ARBA00022989"/>
    </source>
</evidence>
<feature type="transmembrane region" description="Helical" evidence="10">
    <location>
        <begin position="240"/>
        <end position="263"/>
    </location>
</feature>
<feature type="transmembrane region" description="Helical" evidence="10">
    <location>
        <begin position="59"/>
        <end position="82"/>
    </location>
</feature>
<comment type="subunit">
    <text evidence="2">The complex is composed of two ATP-binding proteins (CysA), two transmembrane proteins (CysT and CysW) and a solute-binding protein (CysP).</text>
</comment>
<dbReference type="PANTHER" id="PTHR30406">
    <property type="entry name" value="SULFATE TRANSPORT SYSTEM PERMEASE PROTEIN"/>
    <property type="match status" value="1"/>
</dbReference>
<evidence type="ECO:0000313" key="13">
    <source>
        <dbReference type="EMBL" id="GAP14324.1"/>
    </source>
</evidence>
<evidence type="ECO:0000256" key="4">
    <source>
        <dbReference type="ARBA" id="ARBA00022505"/>
    </source>
</evidence>
<keyword evidence="11" id="KW-1003">Cell membrane</keyword>
<dbReference type="GO" id="GO:0015098">
    <property type="term" value="F:molybdate ion transmembrane transporter activity"/>
    <property type="evidence" value="ECO:0007669"/>
    <property type="project" value="UniProtKB-UniRule"/>
</dbReference>
<evidence type="ECO:0000256" key="7">
    <source>
        <dbReference type="ARBA" id="ARBA00023032"/>
    </source>
</evidence>
<accession>A0A0S7BGW9</accession>
<organism evidence="13">
    <name type="scientific">Longilinea arvoryzae</name>
    <dbReference type="NCBI Taxonomy" id="360412"/>
    <lineage>
        <taxon>Bacteria</taxon>
        <taxon>Bacillati</taxon>
        <taxon>Chloroflexota</taxon>
        <taxon>Anaerolineae</taxon>
        <taxon>Anaerolineales</taxon>
        <taxon>Anaerolineaceae</taxon>
        <taxon>Longilinea</taxon>
    </lineage>
</organism>
<dbReference type="GO" id="GO:0015419">
    <property type="term" value="F:ABC-type sulfate transporter activity"/>
    <property type="evidence" value="ECO:0007669"/>
    <property type="project" value="InterPro"/>
</dbReference>
<evidence type="ECO:0000256" key="9">
    <source>
        <dbReference type="ARBA" id="ARBA00025323"/>
    </source>
</evidence>
<dbReference type="PANTHER" id="PTHR30406:SF8">
    <property type="entry name" value="SULFATE TRANSPORT SYSTEM PERMEASE PROTEIN CYST"/>
    <property type="match status" value="1"/>
</dbReference>
<dbReference type="Pfam" id="PF00528">
    <property type="entry name" value="BPD_transp_1"/>
    <property type="match status" value="1"/>
</dbReference>
<comment type="similarity">
    <text evidence="11">Belongs to the binding-protein-dependent transport system permease family. CysTW subfamily.</text>
</comment>
<keyword evidence="4 11" id="KW-0500">Molybdenum</keyword>
<dbReference type="EMBL" id="DF967972">
    <property type="protein sequence ID" value="GAP14324.1"/>
    <property type="molecule type" value="Genomic_DNA"/>
</dbReference>
<comment type="function">
    <text evidence="9">Part of the ABC transporter complex CysAWTP (TC 3.A.1.6.1) involved in sulfate/thiosulfate import. Probably responsible for the translocation of the substrate across the membrane.</text>
</comment>
<dbReference type="NCBIfam" id="TIGR02141">
    <property type="entry name" value="modB_ABC"/>
    <property type="match status" value="1"/>
</dbReference>
<dbReference type="STRING" id="360412.LARV_02091"/>
<keyword evidence="14" id="KW-1185">Reference proteome</keyword>
<keyword evidence="7" id="KW-0764">Sulfate transport</keyword>
<dbReference type="Proteomes" id="UP000055060">
    <property type="component" value="Unassembled WGS sequence"/>
</dbReference>
<dbReference type="NCBIfam" id="TIGR01581">
    <property type="entry name" value="Mo_ABC_porter"/>
    <property type="match status" value="1"/>
</dbReference>
<dbReference type="InterPro" id="IPR006469">
    <property type="entry name" value="NifC_ABC_porter"/>
</dbReference>
<comment type="subcellular location">
    <subcellularLocation>
        <location evidence="10">Cell membrane</location>
        <topology evidence="10">Multi-pass membrane protein</topology>
    </subcellularLocation>
    <subcellularLocation>
        <location evidence="1">Membrane</location>
        <topology evidence="1">Multi-pass membrane protein</topology>
    </subcellularLocation>
</comment>
<name>A0A0S7BGW9_9CHLR</name>
<evidence type="ECO:0000259" key="12">
    <source>
        <dbReference type="PROSITE" id="PS50928"/>
    </source>
</evidence>
<comment type="function">
    <text evidence="11">Part of the binding-protein-dependent transport system for molybdenum; probably responsible for the translocation of the substrate across the membrane.</text>
</comment>
<feature type="transmembrane region" description="Helical" evidence="10">
    <location>
        <begin position="102"/>
        <end position="121"/>
    </location>
</feature>
<evidence type="ECO:0000256" key="2">
    <source>
        <dbReference type="ARBA" id="ARBA00011779"/>
    </source>
</evidence>
<dbReference type="AlphaFoldDB" id="A0A0S7BGW9"/>
<sequence length="276" mass="30226">MSTKNTPNAKGLQHNLWKAALLPYLLFILIPLFCLLLGIRPADLLHSLQEKSVWQAIRLSLTTSSLSVLVTLVIGTPVAYFLSYRQNRFFRLLDTLVDLPTVLPPAVAGVALLMAFGRRGLLGGWLNLLGISLPFTTAAVVMAQTFVAGPLYIKSAALGFSAIDCELKKAAALDGANHWQIFHCIVLPMSWASLLTGSMLTWARALGEFGATIIFAGNYPGRTQTMPSAIYIGFQMDMSVAITLAVILVVISFIALITVKWFVYRYVEPETEVTFD</sequence>
<evidence type="ECO:0000256" key="10">
    <source>
        <dbReference type="RuleBase" id="RU363032"/>
    </source>
</evidence>
<dbReference type="InterPro" id="IPR005667">
    <property type="entry name" value="Sulph_transpt2"/>
</dbReference>
<dbReference type="InterPro" id="IPR035906">
    <property type="entry name" value="MetI-like_sf"/>
</dbReference>
<evidence type="ECO:0000256" key="8">
    <source>
        <dbReference type="ARBA" id="ARBA00023136"/>
    </source>
</evidence>
<dbReference type="InterPro" id="IPR000515">
    <property type="entry name" value="MetI-like"/>
</dbReference>
<gene>
    <name evidence="13" type="ORF">LARV_02091</name>
</gene>
<keyword evidence="5 10" id="KW-0812">Transmembrane</keyword>
<dbReference type="Gene3D" id="1.10.3720.10">
    <property type="entry name" value="MetI-like"/>
    <property type="match status" value="1"/>
</dbReference>
<evidence type="ECO:0000256" key="3">
    <source>
        <dbReference type="ARBA" id="ARBA00022448"/>
    </source>
</evidence>
<dbReference type="InterPro" id="IPR011867">
    <property type="entry name" value="ModB_ABC"/>
</dbReference>
<evidence type="ECO:0000256" key="5">
    <source>
        <dbReference type="ARBA" id="ARBA00022692"/>
    </source>
</evidence>
<evidence type="ECO:0000313" key="14">
    <source>
        <dbReference type="Proteomes" id="UP000055060"/>
    </source>
</evidence>
<feature type="transmembrane region" description="Helical" evidence="10">
    <location>
        <begin position="128"/>
        <end position="153"/>
    </location>
</feature>
<dbReference type="SUPFAM" id="SSF161098">
    <property type="entry name" value="MetI-like"/>
    <property type="match status" value="1"/>
</dbReference>
<keyword evidence="3 10" id="KW-0813">Transport</keyword>
<evidence type="ECO:0000256" key="11">
    <source>
        <dbReference type="RuleBase" id="RU365097"/>
    </source>
</evidence>
<feature type="domain" description="ABC transmembrane type-1" evidence="12">
    <location>
        <begin position="57"/>
        <end position="259"/>
    </location>
</feature>
<protein>
    <recommendedName>
        <fullName evidence="11">Molybdenum transport system permease</fullName>
    </recommendedName>
</protein>
<reference evidence="13" key="1">
    <citation type="submission" date="2015-07" db="EMBL/GenBank/DDBJ databases">
        <title>Draft Genome Sequences of Anaerolinea thermolimosa IMO-1, Bellilinea caldifistulae GOMI-1, Leptolinea tardivitalis YMTK-2, Levilinea saccharolytica KIBI-1,Longilinea arvoryzae KOME-1, Previously Described as Members of the Anaerolineaceae (Chloroflexi).</title>
        <authorList>
            <person name="Sekiguchi Y."/>
            <person name="Ohashi A."/>
            <person name="Matsuura N."/>
            <person name="Tourlousse M.D."/>
        </authorList>
    </citation>
    <scope>NUCLEOTIDE SEQUENCE [LARGE SCALE GENOMIC DNA]</scope>
    <source>
        <strain evidence="13">KOME-1</strain>
    </source>
</reference>
<keyword evidence="6 10" id="KW-1133">Transmembrane helix</keyword>
<dbReference type="RefSeq" id="WP_075073592.1">
    <property type="nucleotide sequence ID" value="NZ_DF967972.1"/>
</dbReference>
<proteinExistence type="inferred from homology"/>